<dbReference type="EC" id="4.4.1.13" evidence="3"/>
<dbReference type="PANTHER" id="PTHR11808:SF50">
    <property type="entry name" value="CYSTATHIONINE BETA-LYASE"/>
    <property type="match status" value="1"/>
</dbReference>
<dbReference type="KEGG" id="erc:Ecym_8405"/>
<dbReference type="SUPFAM" id="SSF53383">
    <property type="entry name" value="PLP-dependent transferases"/>
    <property type="match status" value="1"/>
</dbReference>
<protein>
    <recommendedName>
        <fullName evidence="12">Cystathionine beta-lyase</fullName>
        <ecNumber evidence="3">4.4.1.13</ecNumber>
    </recommendedName>
    <alternativeName>
        <fullName evidence="9">Cysteine-S-conjugate beta-lyase</fullName>
    </alternativeName>
</protein>
<dbReference type="InterPro" id="IPR015424">
    <property type="entry name" value="PyrdxlP-dep_Trfase"/>
</dbReference>
<dbReference type="Pfam" id="PF01053">
    <property type="entry name" value="Cys_Met_Meta_PP"/>
    <property type="match status" value="1"/>
</dbReference>
<evidence type="ECO:0000256" key="7">
    <source>
        <dbReference type="ARBA" id="ARBA00023239"/>
    </source>
</evidence>
<evidence type="ECO:0000256" key="11">
    <source>
        <dbReference type="ARBA" id="ARBA00047625"/>
    </source>
</evidence>
<evidence type="ECO:0000256" key="14">
    <source>
        <dbReference type="RuleBase" id="RU362118"/>
    </source>
</evidence>
<accession>G8JXV1</accession>
<dbReference type="Gene3D" id="3.40.640.10">
    <property type="entry name" value="Type I PLP-dependent aspartate aminotransferase-like (Major domain)"/>
    <property type="match status" value="1"/>
</dbReference>
<dbReference type="EMBL" id="CP002504">
    <property type="protein sequence ID" value="AET41675.1"/>
    <property type="molecule type" value="Genomic_DNA"/>
</dbReference>
<dbReference type="HOGENOM" id="CLU_018986_2_1_1"/>
<evidence type="ECO:0000256" key="2">
    <source>
        <dbReference type="ARBA" id="ARBA00009077"/>
    </source>
</evidence>
<dbReference type="FunFam" id="3.40.640.10:FF:000046">
    <property type="entry name" value="Cystathionine gamma-lyase"/>
    <property type="match status" value="1"/>
</dbReference>
<evidence type="ECO:0000313" key="16">
    <source>
        <dbReference type="Proteomes" id="UP000006790"/>
    </source>
</evidence>
<keyword evidence="16" id="KW-1185">Reference proteome</keyword>
<dbReference type="GeneID" id="11471558"/>
<dbReference type="GO" id="GO:0005777">
    <property type="term" value="C:peroxisome"/>
    <property type="evidence" value="ECO:0007669"/>
    <property type="project" value="EnsemblFungi"/>
</dbReference>
<sequence>MEKQRNMRKAGGSSSLHTRLVNVTQQKDPYGASVPPLYQSTTFKQESFEPGCQEYDYTRSGNPTRSVVERQVGKLYGVCGEQVLAVSSGMSALDVILRSILGSYQAGKTPVVIAGDDLYGGTQRLLGILGIQGHVKVLHVDTSDAARFVDVFLSQRNVACVLLESPTNPLMKVADLPKLISFVKSHRGGSGCKIVVDNTMVSGINCNPLELGADLVYESATKFLNGHHDIMAGVIVAASVELAQDMYFIVNSMGAGLAPMDSWLLIRGLKTLGVRMYQQQHNAMVLAHWLQDSCGFAPTEQNSQLRTRFVGLKSHPQFHLHRSFNSGPGAVLSIETGDIELSEKIVCSKKFKYWNVTVSFGCVNSLISMPCKMSHASIDPELRKDRKFPEDLIRICCGIEDVSDLQWDLLGAFEDVGLLELRDNRNTIFNKLNGHLAKNTIGQTVYNKNIYDAFFGEKIANAPGAVYCSAKL</sequence>
<gene>
    <name evidence="15" type="ordered locus">Ecym_8405</name>
</gene>
<dbReference type="InterPro" id="IPR000277">
    <property type="entry name" value="Cys/Met-Metab_PyrdxlP-dep_enz"/>
</dbReference>
<name>G8JXV1_ERECY</name>
<dbReference type="Proteomes" id="UP000006790">
    <property type="component" value="Chromosome 8"/>
</dbReference>
<dbReference type="InParanoid" id="G8JXV1"/>
<evidence type="ECO:0000256" key="10">
    <source>
        <dbReference type="ARBA" id="ARBA00047517"/>
    </source>
</evidence>
<reference evidence="16" key="1">
    <citation type="journal article" date="2012" name="G3 (Bethesda)">
        <title>Pichia sorbitophila, an interspecies yeast hybrid reveals early steps of genome resolution following polyploidization.</title>
        <authorList>
            <person name="Leh Louis V."/>
            <person name="Despons L."/>
            <person name="Friedrich A."/>
            <person name="Martin T."/>
            <person name="Durrens P."/>
            <person name="Casaregola S."/>
            <person name="Neuveglise C."/>
            <person name="Fairhead C."/>
            <person name="Marck C."/>
            <person name="Cruz J.A."/>
            <person name="Straub M.L."/>
            <person name="Kugler V."/>
            <person name="Sacerdot C."/>
            <person name="Uzunov Z."/>
            <person name="Thierry A."/>
            <person name="Weiss S."/>
            <person name="Bleykasten C."/>
            <person name="De Montigny J."/>
            <person name="Jacques N."/>
            <person name="Jung P."/>
            <person name="Lemaire M."/>
            <person name="Mallet S."/>
            <person name="Morel G."/>
            <person name="Richard G.F."/>
            <person name="Sarkar A."/>
            <person name="Savel G."/>
            <person name="Schacherer J."/>
            <person name="Seret M.L."/>
            <person name="Talla E."/>
            <person name="Samson G."/>
            <person name="Jubin C."/>
            <person name="Poulain J."/>
            <person name="Vacherie B."/>
            <person name="Barbe V."/>
            <person name="Pelletier E."/>
            <person name="Sherman D.J."/>
            <person name="Westhof E."/>
            <person name="Weissenbach J."/>
            <person name="Baret P.V."/>
            <person name="Wincker P."/>
            <person name="Gaillardin C."/>
            <person name="Dujon B."/>
            <person name="Souciet J.L."/>
        </authorList>
    </citation>
    <scope>NUCLEOTIDE SEQUENCE [LARGE SCALE GENOMIC DNA]</scope>
    <source>
        <strain evidence="16">CBS 270.75 / DBVPG 7215 / KCTC 17166 / NRRL Y-17582</strain>
    </source>
</reference>
<dbReference type="AlphaFoldDB" id="G8JXV1"/>
<comment type="catalytic activity">
    <reaction evidence="11">
        <text>an S-substituted L-cysteine + H2O = a thiol + pyruvate + NH4(+)</text>
        <dbReference type="Rhea" id="RHEA:18121"/>
        <dbReference type="ChEBI" id="CHEBI:15361"/>
        <dbReference type="ChEBI" id="CHEBI:15377"/>
        <dbReference type="ChEBI" id="CHEBI:28938"/>
        <dbReference type="ChEBI" id="CHEBI:29256"/>
        <dbReference type="ChEBI" id="CHEBI:58717"/>
        <dbReference type="EC" id="4.4.1.13"/>
    </reaction>
</comment>
<evidence type="ECO:0000256" key="3">
    <source>
        <dbReference type="ARBA" id="ARBA00012224"/>
    </source>
</evidence>
<evidence type="ECO:0000256" key="1">
    <source>
        <dbReference type="ARBA" id="ARBA00001933"/>
    </source>
</evidence>
<organism evidence="15 16">
    <name type="scientific">Eremothecium cymbalariae (strain CBS 270.75 / DBVPG 7215 / KCTC 17166 / NRRL Y-17582)</name>
    <name type="common">Yeast</name>
    <dbReference type="NCBI Taxonomy" id="931890"/>
    <lineage>
        <taxon>Eukaryota</taxon>
        <taxon>Fungi</taxon>
        <taxon>Dikarya</taxon>
        <taxon>Ascomycota</taxon>
        <taxon>Saccharomycotina</taxon>
        <taxon>Saccharomycetes</taxon>
        <taxon>Saccharomycetales</taxon>
        <taxon>Saccharomycetaceae</taxon>
        <taxon>Eremothecium</taxon>
    </lineage>
</organism>
<comment type="cofactor">
    <cofactor evidence="1 14">
        <name>pyridoxal 5'-phosphate</name>
        <dbReference type="ChEBI" id="CHEBI:597326"/>
    </cofactor>
</comment>
<evidence type="ECO:0000256" key="12">
    <source>
        <dbReference type="ARBA" id="ARBA00072331"/>
    </source>
</evidence>
<dbReference type="GO" id="GO:0071266">
    <property type="term" value="P:'de novo' L-methionine biosynthetic process"/>
    <property type="evidence" value="ECO:0007669"/>
    <property type="project" value="InterPro"/>
</dbReference>
<dbReference type="OMA" id="NCIGATG"/>
<evidence type="ECO:0000256" key="5">
    <source>
        <dbReference type="ARBA" id="ARBA00022898"/>
    </source>
</evidence>
<dbReference type="OrthoDB" id="2545919at2759"/>
<evidence type="ECO:0000313" key="15">
    <source>
        <dbReference type="EMBL" id="AET41675.1"/>
    </source>
</evidence>
<dbReference type="FunCoup" id="G8JXV1">
    <property type="interactions" value="159"/>
</dbReference>
<dbReference type="eggNOG" id="KOG0053">
    <property type="taxonomic scope" value="Eukaryota"/>
</dbReference>
<dbReference type="RefSeq" id="XP_003648492.1">
    <property type="nucleotide sequence ID" value="XM_003648444.1"/>
</dbReference>
<dbReference type="NCBIfam" id="TIGR01329">
    <property type="entry name" value="cysta_beta_ly_E"/>
    <property type="match status" value="1"/>
</dbReference>
<evidence type="ECO:0000256" key="9">
    <source>
        <dbReference type="ARBA" id="ARBA00047213"/>
    </source>
</evidence>
<comment type="catalytic activity">
    <reaction evidence="10">
        <text>L,L-cystathionine + H2O = L-homocysteine + pyruvate + NH4(+)</text>
        <dbReference type="Rhea" id="RHEA:13965"/>
        <dbReference type="ChEBI" id="CHEBI:15361"/>
        <dbReference type="ChEBI" id="CHEBI:15377"/>
        <dbReference type="ChEBI" id="CHEBI:28938"/>
        <dbReference type="ChEBI" id="CHEBI:58161"/>
        <dbReference type="ChEBI" id="CHEBI:58199"/>
    </reaction>
</comment>
<dbReference type="InterPro" id="IPR054542">
    <property type="entry name" value="Cys_met_metab_PP"/>
</dbReference>
<dbReference type="InterPro" id="IPR015421">
    <property type="entry name" value="PyrdxlP-dep_Trfase_major"/>
</dbReference>
<dbReference type="InterPro" id="IPR015422">
    <property type="entry name" value="PyrdxlP-dep_Trfase_small"/>
</dbReference>
<dbReference type="GO" id="GO:0019346">
    <property type="term" value="P:transsulfuration"/>
    <property type="evidence" value="ECO:0007669"/>
    <property type="project" value="EnsemblFungi"/>
</dbReference>
<evidence type="ECO:0000256" key="8">
    <source>
        <dbReference type="ARBA" id="ARBA00046315"/>
    </source>
</evidence>
<dbReference type="PANTHER" id="PTHR11808">
    <property type="entry name" value="TRANS-SULFURATION ENZYME FAMILY MEMBER"/>
    <property type="match status" value="1"/>
</dbReference>
<dbReference type="PIRSF" id="PIRSF001434">
    <property type="entry name" value="CGS"/>
    <property type="match status" value="1"/>
</dbReference>
<keyword evidence="7" id="KW-0456">Lyase</keyword>
<dbReference type="FunFam" id="3.90.1150.10:FF:000013">
    <property type="entry name" value="Cystathionine beta-lyase"/>
    <property type="match status" value="1"/>
</dbReference>
<feature type="modified residue" description="N6-(pyridoxal phosphate)lysine" evidence="13">
    <location>
        <position position="222"/>
    </location>
</feature>
<evidence type="ECO:0000256" key="6">
    <source>
        <dbReference type="ARBA" id="ARBA00023167"/>
    </source>
</evidence>
<dbReference type="InterPro" id="IPR006238">
    <property type="entry name" value="Cys_b_lyase_euk"/>
</dbReference>
<dbReference type="GO" id="GO:0047804">
    <property type="term" value="F:cysteine-S-conjugate beta-lyase activity"/>
    <property type="evidence" value="ECO:0007669"/>
    <property type="project" value="UniProtKB-EC"/>
</dbReference>
<keyword evidence="5 13" id="KW-0663">Pyridoxal phosphate</keyword>
<keyword evidence="4" id="KW-0028">Amino-acid biosynthesis</keyword>
<keyword evidence="6" id="KW-0486">Methionine biosynthesis</keyword>
<dbReference type="STRING" id="931890.G8JXV1"/>
<proteinExistence type="inferred from homology"/>
<comment type="similarity">
    <text evidence="2 14">Belongs to the trans-sulfuration enzymes family.</text>
</comment>
<dbReference type="Gene3D" id="3.90.1150.10">
    <property type="entry name" value="Aspartate Aminotransferase, domain 1"/>
    <property type="match status" value="1"/>
</dbReference>
<evidence type="ECO:0000256" key="4">
    <source>
        <dbReference type="ARBA" id="ARBA00022605"/>
    </source>
</evidence>
<dbReference type="PROSITE" id="PS00868">
    <property type="entry name" value="CYS_MET_METAB_PP"/>
    <property type="match status" value="1"/>
</dbReference>
<comment type="pathway">
    <text evidence="8">Amino-acid biosynthesis; L-methionine biosynthesis via de novo pathway; L-homocysteine from L-cystathionine: step 1/1.</text>
</comment>
<dbReference type="GO" id="GO:0030170">
    <property type="term" value="F:pyridoxal phosphate binding"/>
    <property type="evidence" value="ECO:0007669"/>
    <property type="project" value="InterPro"/>
</dbReference>
<evidence type="ECO:0000256" key="13">
    <source>
        <dbReference type="PIRSR" id="PIRSR001434-2"/>
    </source>
</evidence>